<evidence type="ECO:0000313" key="10">
    <source>
        <dbReference type="Proteomes" id="UP000323994"/>
    </source>
</evidence>
<dbReference type="Proteomes" id="UP000323994">
    <property type="component" value="Unassembled WGS sequence"/>
</dbReference>
<keyword evidence="10" id="KW-1185">Reference proteome</keyword>
<evidence type="ECO:0000259" key="8">
    <source>
        <dbReference type="Pfam" id="PF14322"/>
    </source>
</evidence>
<evidence type="ECO:0000259" key="7">
    <source>
        <dbReference type="Pfam" id="PF07980"/>
    </source>
</evidence>
<dbReference type="SUPFAM" id="SSF48452">
    <property type="entry name" value="TPR-like"/>
    <property type="match status" value="1"/>
</dbReference>
<protein>
    <submittedName>
        <fullName evidence="9">RagB/SusD family nutrient uptake outer membrane protein</fullName>
    </submittedName>
</protein>
<keyword evidence="5" id="KW-0998">Cell outer membrane</keyword>
<organism evidence="9 10">
    <name type="scientific">Dyadobacter flavalbus</name>
    <dbReference type="NCBI Taxonomy" id="2579942"/>
    <lineage>
        <taxon>Bacteria</taxon>
        <taxon>Pseudomonadati</taxon>
        <taxon>Bacteroidota</taxon>
        <taxon>Cytophagia</taxon>
        <taxon>Cytophagales</taxon>
        <taxon>Spirosomataceae</taxon>
        <taxon>Dyadobacter</taxon>
    </lineage>
</organism>
<dbReference type="CDD" id="cd08977">
    <property type="entry name" value="SusD"/>
    <property type="match status" value="1"/>
</dbReference>
<dbReference type="InterPro" id="IPR011990">
    <property type="entry name" value="TPR-like_helical_dom_sf"/>
</dbReference>
<dbReference type="InterPro" id="IPR012944">
    <property type="entry name" value="SusD_RagB_dom"/>
</dbReference>
<evidence type="ECO:0000256" key="2">
    <source>
        <dbReference type="ARBA" id="ARBA00006275"/>
    </source>
</evidence>
<comment type="subcellular location">
    <subcellularLocation>
        <location evidence="1">Cell outer membrane</location>
    </subcellularLocation>
</comment>
<evidence type="ECO:0000256" key="5">
    <source>
        <dbReference type="ARBA" id="ARBA00023237"/>
    </source>
</evidence>
<proteinExistence type="inferred from homology"/>
<gene>
    <name evidence="9" type="ORF">FEM33_16605</name>
</gene>
<dbReference type="Gene3D" id="1.25.40.390">
    <property type="match status" value="1"/>
</dbReference>
<dbReference type="RefSeq" id="WP_139013119.1">
    <property type="nucleotide sequence ID" value="NZ_VBSN01000049.1"/>
</dbReference>
<feature type="domain" description="RagB/SusD" evidence="7">
    <location>
        <begin position="284"/>
        <end position="515"/>
    </location>
</feature>
<evidence type="ECO:0000256" key="6">
    <source>
        <dbReference type="SAM" id="SignalP"/>
    </source>
</evidence>
<feature type="domain" description="SusD-like N-terminal" evidence="8">
    <location>
        <begin position="26"/>
        <end position="224"/>
    </location>
</feature>
<keyword evidence="4" id="KW-0472">Membrane</keyword>
<accession>A0A5M8QUK3</accession>
<evidence type="ECO:0000256" key="4">
    <source>
        <dbReference type="ARBA" id="ARBA00023136"/>
    </source>
</evidence>
<evidence type="ECO:0000313" key="9">
    <source>
        <dbReference type="EMBL" id="KAA6438316.1"/>
    </source>
</evidence>
<dbReference type="AlphaFoldDB" id="A0A5M8QUK3"/>
<dbReference type="Pfam" id="PF07980">
    <property type="entry name" value="SusD_RagB"/>
    <property type="match status" value="1"/>
</dbReference>
<dbReference type="PROSITE" id="PS51257">
    <property type="entry name" value="PROKAR_LIPOPROTEIN"/>
    <property type="match status" value="1"/>
</dbReference>
<dbReference type="EMBL" id="VBSN01000049">
    <property type="protein sequence ID" value="KAA6438316.1"/>
    <property type="molecule type" value="Genomic_DNA"/>
</dbReference>
<keyword evidence="3 6" id="KW-0732">Signal</keyword>
<name>A0A5M8QUK3_9BACT</name>
<evidence type="ECO:0000256" key="3">
    <source>
        <dbReference type="ARBA" id="ARBA00022729"/>
    </source>
</evidence>
<dbReference type="Pfam" id="PF14322">
    <property type="entry name" value="SusD-like_3"/>
    <property type="match status" value="1"/>
</dbReference>
<reference evidence="9 10" key="1">
    <citation type="submission" date="2019-05" db="EMBL/GenBank/DDBJ databases">
        <authorList>
            <person name="Qu J.-H."/>
        </authorList>
    </citation>
    <scope>NUCLEOTIDE SEQUENCE [LARGE SCALE GENOMIC DNA]</scope>
    <source>
        <strain evidence="9 10">NS28</strain>
    </source>
</reference>
<dbReference type="InterPro" id="IPR033985">
    <property type="entry name" value="SusD-like_N"/>
</dbReference>
<sequence>MKKYIKTFASALLVSTLSLTSCNDVLDVSPPDKLSTGIFWKTESDADLALTGLYNYLYASGGGYATSQYQVFAWDTFSDDAYGQYNYGGGNSALSSGITPQSGDFVLNYYTNNYKAIAAINSFLANVGKVLTDEKLARYQGEAYFLRAFNYFWLAQLYGNVVITTEDPFTIDFKSTRAKSEKADVLKLIEEDLAKAIASLPDNAYKDGHAVKTTAQGYLVRVLLYEKKYAEAAALAKTIIAGNKYSLWPNYAGNFYKPDQNSSTEIMFSVKYLQPNLLHQDVAVAVSLQRWKGEQGTQDLINEYEAIDGKPIATSAVYNPAKPFENRDPRMRQTFFFPGDTKAQGWPFTGDLSVATPGKDSWTVGFYPVKKWLDPAQVNPDYGAIDDNDFVLLRYADILLMYAEAENEANGPAAAVAPVNLVRKRAGMPALAAGVSQSQLREMIRHERRVEFAMEGQRYFDLRRWGIAEQKLNGFVQNPLAPTIKSKYEAKYDLWPIPQTEIDRNAPVLTQNPGY</sequence>
<dbReference type="OrthoDB" id="621018at2"/>
<dbReference type="GO" id="GO:0009279">
    <property type="term" value="C:cell outer membrane"/>
    <property type="evidence" value="ECO:0007669"/>
    <property type="project" value="UniProtKB-SubCell"/>
</dbReference>
<comment type="similarity">
    <text evidence="2">Belongs to the SusD family.</text>
</comment>
<comment type="caution">
    <text evidence="9">The sequence shown here is derived from an EMBL/GenBank/DDBJ whole genome shotgun (WGS) entry which is preliminary data.</text>
</comment>
<feature type="chain" id="PRO_5024390542" evidence="6">
    <location>
        <begin position="22"/>
        <end position="515"/>
    </location>
</feature>
<feature type="signal peptide" evidence="6">
    <location>
        <begin position="1"/>
        <end position="21"/>
    </location>
</feature>
<evidence type="ECO:0000256" key="1">
    <source>
        <dbReference type="ARBA" id="ARBA00004442"/>
    </source>
</evidence>